<proteinExistence type="predicted"/>
<dbReference type="InterPro" id="IPR020846">
    <property type="entry name" value="MFS_dom"/>
</dbReference>
<evidence type="ECO:0000256" key="1">
    <source>
        <dbReference type="ARBA" id="ARBA00004651"/>
    </source>
</evidence>
<keyword evidence="4 6" id="KW-1133">Transmembrane helix</keyword>
<feature type="transmembrane region" description="Helical" evidence="6">
    <location>
        <begin position="159"/>
        <end position="178"/>
    </location>
</feature>
<evidence type="ECO:0000313" key="9">
    <source>
        <dbReference type="Proteomes" id="UP001177120"/>
    </source>
</evidence>
<comment type="subcellular location">
    <subcellularLocation>
        <location evidence="1">Cell membrane</location>
        <topology evidence="1">Multi-pass membrane protein</topology>
    </subcellularLocation>
</comment>
<evidence type="ECO:0000256" key="3">
    <source>
        <dbReference type="ARBA" id="ARBA00022692"/>
    </source>
</evidence>
<keyword evidence="5 6" id="KW-0472">Membrane</keyword>
<feature type="transmembrane region" description="Helical" evidence="6">
    <location>
        <begin position="327"/>
        <end position="344"/>
    </location>
</feature>
<feature type="transmembrane region" description="Helical" evidence="6">
    <location>
        <begin position="190"/>
        <end position="213"/>
    </location>
</feature>
<dbReference type="InterPro" id="IPR036259">
    <property type="entry name" value="MFS_trans_sf"/>
</dbReference>
<keyword evidence="3 6" id="KW-0812">Transmembrane</keyword>
<dbReference type="Pfam" id="PF07690">
    <property type="entry name" value="MFS_1"/>
    <property type="match status" value="1"/>
</dbReference>
<dbReference type="Gene3D" id="1.20.1720.10">
    <property type="entry name" value="Multidrug resistance protein D"/>
    <property type="match status" value="1"/>
</dbReference>
<dbReference type="InterPro" id="IPR011701">
    <property type="entry name" value="MFS"/>
</dbReference>
<dbReference type="PANTHER" id="PTHR23501:SF190">
    <property type="entry name" value="MAJOR FACILITATOR SUPERFAMILY MFS_1"/>
    <property type="match status" value="1"/>
</dbReference>
<keyword evidence="9" id="KW-1185">Reference proteome</keyword>
<feature type="transmembrane region" description="Helical" evidence="6">
    <location>
        <begin position="299"/>
        <end position="320"/>
    </location>
</feature>
<dbReference type="PANTHER" id="PTHR23501">
    <property type="entry name" value="MAJOR FACILITATOR SUPERFAMILY"/>
    <property type="match status" value="1"/>
</dbReference>
<dbReference type="Proteomes" id="UP001177120">
    <property type="component" value="Unassembled WGS sequence"/>
</dbReference>
<dbReference type="SUPFAM" id="SSF103473">
    <property type="entry name" value="MFS general substrate transporter"/>
    <property type="match status" value="1"/>
</dbReference>
<feature type="transmembrane region" description="Helical" evidence="6">
    <location>
        <begin position="74"/>
        <end position="97"/>
    </location>
</feature>
<dbReference type="EMBL" id="JAFHAP010000004">
    <property type="protein sequence ID" value="MBN2908376.1"/>
    <property type="molecule type" value="Genomic_DNA"/>
</dbReference>
<evidence type="ECO:0000256" key="6">
    <source>
        <dbReference type="SAM" id="Phobius"/>
    </source>
</evidence>
<feature type="transmembrane region" description="Helical" evidence="6">
    <location>
        <begin position="388"/>
        <end position="411"/>
    </location>
</feature>
<feature type="transmembrane region" description="Helical" evidence="6">
    <location>
        <begin position="43"/>
        <end position="62"/>
    </location>
</feature>
<feature type="transmembrane region" description="Helical" evidence="6">
    <location>
        <begin position="431"/>
        <end position="450"/>
    </location>
</feature>
<gene>
    <name evidence="8" type="ORF">JQC72_02420</name>
</gene>
<feature type="transmembrane region" description="Helical" evidence="6">
    <location>
        <begin position="103"/>
        <end position="121"/>
    </location>
</feature>
<evidence type="ECO:0000256" key="2">
    <source>
        <dbReference type="ARBA" id="ARBA00022448"/>
    </source>
</evidence>
<evidence type="ECO:0000256" key="4">
    <source>
        <dbReference type="ARBA" id="ARBA00022989"/>
    </source>
</evidence>
<comment type="caution">
    <text evidence="8">The sequence shown here is derived from an EMBL/GenBank/DDBJ whole genome shotgun (WGS) entry which is preliminary data.</text>
</comment>
<feature type="transmembrane region" description="Helical" evidence="6">
    <location>
        <begin position="219"/>
        <end position="242"/>
    </location>
</feature>
<evidence type="ECO:0000256" key="5">
    <source>
        <dbReference type="ARBA" id="ARBA00023136"/>
    </source>
</evidence>
<reference evidence="8" key="1">
    <citation type="journal article" date="2024" name="Int. J. Syst. Evol. Microbiol.">
        <title>Polycladomyces zharkentensis sp. nov., a novel thermophilic cellulose- and starch-degrading member of the Bacillota from a geothermal aquifer in Kazakhstan.</title>
        <authorList>
            <person name="Mashzhan A."/>
            <person name="Kistaubayeva A."/>
            <person name="Javier-Lopez R."/>
            <person name="Bissenova U."/>
            <person name="Bissenbay A."/>
            <person name="Birkeland N.K."/>
        </authorList>
    </citation>
    <scope>NUCLEOTIDE SEQUENCE</scope>
    <source>
        <strain evidence="8">ZKZ2T</strain>
    </source>
</reference>
<feature type="transmembrane region" description="Helical" evidence="6">
    <location>
        <begin position="12"/>
        <end position="31"/>
    </location>
</feature>
<dbReference type="PROSITE" id="PS50850">
    <property type="entry name" value="MFS"/>
    <property type="match status" value="1"/>
</dbReference>
<organism evidence="8 9">
    <name type="scientific">Polycladomyces zharkentensis</name>
    <dbReference type="NCBI Taxonomy" id="2807616"/>
    <lineage>
        <taxon>Bacteria</taxon>
        <taxon>Bacillati</taxon>
        <taxon>Bacillota</taxon>
        <taxon>Bacilli</taxon>
        <taxon>Bacillales</taxon>
        <taxon>Thermoactinomycetaceae</taxon>
        <taxon>Polycladomyces</taxon>
    </lineage>
</organism>
<accession>A0ABS2WFY0</accession>
<feature type="domain" description="Major facilitator superfamily (MFS) profile" evidence="7">
    <location>
        <begin position="8"/>
        <end position="455"/>
    </location>
</feature>
<dbReference type="RefSeq" id="WP_205492525.1">
    <property type="nucleotide sequence ID" value="NZ_JAFHAP010000004.1"/>
</dbReference>
<keyword evidence="2" id="KW-0813">Transport</keyword>
<name>A0ABS2WFY0_9BACL</name>
<feature type="transmembrane region" description="Helical" evidence="6">
    <location>
        <begin position="350"/>
        <end position="376"/>
    </location>
</feature>
<evidence type="ECO:0000313" key="8">
    <source>
        <dbReference type="EMBL" id="MBN2908376.1"/>
    </source>
</evidence>
<protein>
    <submittedName>
        <fullName evidence="8">MFS transporter</fullName>
    </submittedName>
</protein>
<feature type="transmembrane region" description="Helical" evidence="6">
    <location>
        <begin position="133"/>
        <end position="153"/>
    </location>
</feature>
<dbReference type="Gene3D" id="1.20.1250.20">
    <property type="entry name" value="MFS general substrate transporter like domains"/>
    <property type="match status" value="1"/>
</dbReference>
<evidence type="ECO:0000259" key="7">
    <source>
        <dbReference type="PROSITE" id="PS50850"/>
    </source>
</evidence>
<sequence length="462" mass="51160">MPTAKTRIVDTYVIAIFLSTLDIEIVTPVLSSIAADFDLTPRWAVWMVAVYLAVFSIALPVMELWPVRQTRERLWLLALFLYAVGSFVVSISSSWFLLLTGRMLQALGSGGMVPLFAVAIRRWMQKSRPYIRIGLTLLLAGVLVVLPLLSGWTASIFHWRWLFILPIPLVITLFWAAPRSAPGYGRHSQPLDIIGVTFFGLMLFFAMAAMAMMNPDEGWQAVIAPQVLPLWIMALGMVVPLFMVEKQVGAPFFTPTIWQDRRLLLFHVFVFLTGFCWSSVVLIPGWIGFLMPQIGNAEGWSLALIAASASGSVPLSRWWVSRKGCHANFTLGFVLLFIADWLLARILAPWTVWVALVCWGAGLGFTLSAPLHLLLLQWLPSRQVRVGLVAAGMSRAAGGALGLIALAYVLGPVDPDIWYRHIGSLYPHYPRAMELAAGVSAIGFLSTFLLPRKPEERTKSAG</sequence>
<feature type="transmembrane region" description="Helical" evidence="6">
    <location>
        <begin position="263"/>
        <end position="287"/>
    </location>
</feature>